<keyword evidence="4" id="KW-1185">Reference proteome</keyword>
<sequence>MAVYNKGTEEKIINFCSISRQTNGESVYLQYKRPDYKHKKQDCYCYASTSKGGLQIQAADIRFQNGSSGKCGNQNSYLQFDSANNTIKCHDDQLLGGRTVIFNTSSSSIPIQLHIDGHPQSVWIGITASTGSNVNVSCENTPPTEVLSTEAVISNDTSSTDSVTTSPTDFTTSSMDVVTILSTSLTPKEPKRSMNVERTTEFIRTTTYTRSIQTSYLDSVTTDMTRLTTLPLETSNEPIRTTKFGNLSTSPENTLVPKETSIEKTTTGKMIDPAIIVLILTGFFTLVLVIIGAMLGRKRYVESRLVRNHSDAIRELSKRNTDENKELNEYTSFAQSNESHILHHEIKNGNSSTVYSQVEKNRQNGQLSSEYDHINYKGSAKSMNSNIDNEPDNYSHLRPYNNPERGYGQYDRVELGNIENNSQTLTRPLVLQASIEPPPDSKQGQQYINPYVDEAVIKGMVIDNELRRSLASSMDFDESIRDMMTHASSWAEEESSGF</sequence>
<proteinExistence type="predicted"/>
<dbReference type="Proteomes" id="UP000596742">
    <property type="component" value="Unassembled WGS sequence"/>
</dbReference>
<evidence type="ECO:0000256" key="1">
    <source>
        <dbReference type="SAM" id="MobiDB-lite"/>
    </source>
</evidence>
<evidence type="ECO:0000313" key="3">
    <source>
        <dbReference type="EMBL" id="VDI07606.1"/>
    </source>
</evidence>
<comment type="caution">
    <text evidence="3">The sequence shown here is derived from an EMBL/GenBank/DDBJ whole genome shotgun (WGS) entry which is preliminary data.</text>
</comment>
<keyword evidence="2" id="KW-0812">Transmembrane</keyword>
<name>A0A8B6CQR8_MYTGA</name>
<evidence type="ECO:0000313" key="4">
    <source>
        <dbReference type="Proteomes" id="UP000596742"/>
    </source>
</evidence>
<keyword evidence="2" id="KW-0472">Membrane</keyword>
<gene>
    <name evidence="3" type="ORF">MGAL_10B079913</name>
</gene>
<dbReference type="EMBL" id="UYJE01002073">
    <property type="protein sequence ID" value="VDI07606.1"/>
    <property type="molecule type" value="Genomic_DNA"/>
</dbReference>
<protein>
    <submittedName>
        <fullName evidence="3">Uncharacterized protein</fullName>
    </submittedName>
</protein>
<accession>A0A8B6CQR8</accession>
<evidence type="ECO:0000256" key="2">
    <source>
        <dbReference type="SAM" id="Phobius"/>
    </source>
</evidence>
<feature type="transmembrane region" description="Helical" evidence="2">
    <location>
        <begin position="274"/>
        <end position="295"/>
    </location>
</feature>
<organism evidence="3 4">
    <name type="scientific">Mytilus galloprovincialis</name>
    <name type="common">Mediterranean mussel</name>
    <dbReference type="NCBI Taxonomy" id="29158"/>
    <lineage>
        <taxon>Eukaryota</taxon>
        <taxon>Metazoa</taxon>
        <taxon>Spiralia</taxon>
        <taxon>Lophotrochozoa</taxon>
        <taxon>Mollusca</taxon>
        <taxon>Bivalvia</taxon>
        <taxon>Autobranchia</taxon>
        <taxon>Pteriomorphia</taxon>
        <taxon>Mytilida</taxon>
        <taxon>Mytiloidea</taxon>
        <taxon>Mytilidae</taxon>
        <taxon>Mytilinae</taxon>
        <taxon>Mytilus</taxon>
    </lineage>
</organism>
<keyword evidence="2" id="KW-1133">Transmembrane helix</keyword>
<feature type="region of interest" description="Disordered" evidence="1">
    <location>
        <begin position="379"/>
        <end position="408"/>
    </location>
</feature>
<dbReference type="OrthoDB" id="6197463at2759"/>
<dbReference type="AlphaFoldDB" id="A0A8B6CQR8"/>
<reference evidence="3" key="1">
    <citation type="submission" date="2018-11" db="EMBL/GenBank/DDBJ databases">
        <authorList>
            <person name="Alioto T."/>
            <person name="Alioto T."/>
        </authorList>
    </citation>
    <scope>NUCLEOTIDE SEQUENCE</scope>
</reference>